<evidence type="ECO:0000313" key="1">
    <source>
        <dbReference type="EMBL" id="AAZ68799.1"/>
    </source>
</evidence>
<reference evidence="2" key="1">
    <citation type="journal article" date="2006" name="J. Bacteriol.">
        <title>The genome of the obligately intracellular bacterium Ehrlichia canis reveals themes of complex membrane structure and immune evasion strategies.</title>
        <authorList>
            <person name="Mavromatis K."/>
            <person name="Doyle C.K."/>
            <person name="Lykidis A."/>
            <person name="Ivanova N."/>
            <person name="Francino M.P."/>
            <person name="Chain P."/>
            <person name="Shin M."/>
            <person name="Malfatti S."/>
            <person name="Larimer F."/>
            <person name="Copeland A."/>
            <person name="Detter J.C."/>
            <person name="Land M."/>
            <person name="Richardson P.M."/>
            <person name="Yu X.J."/>
            <person name="Walker D.H."/>
            <person name="McBride J.W."/>
            <person name="Kyrpides N.C."/>
        </authorList>
    </citation>
    <scope>NUCLEOTIDE SEQUENCE [LARGE SCALE GENOMIC DNA]</scope>
    <source>
        <strain evidence="2">Jake</strain>
    </source>
</reference>
<name>A0ACA6AY56_EHRCJ</name>
<dbReference type="Proteomes" id="UP000000435">
    <property type="component" value="Chromosome"/>
</dbReference>
<accession>A0ACA6AY56</accession>
<proteinExistence type="predicted"/>
<protein>
    <submittedName>
        <fullName evidence="1">Uncharacterized protein</fullName>
    </submittedName>
</protein>
<keyword evidence="2" id="KW-1185">Reference proteome</keyword>
<dbReference type="EMBL" id="CP000107">
    <property type="protein sequence ID" value="AAZ68799.1"/>
    <property type="molecule type" value="Genomic_DNA"/>
</dbReference>
<evidence type="ECO:0000313" key="2">
    <source>
        <dbReference type="Proteomes" id="UP000000435"/>
    </source>
</evidence>
<gene>
    <name evidence="1" type="ordered locus">Ecaj_0768</name>
</gene>
<sequence length="45" mass="5348">MVKDLEAERRVRAMRERADRYNENQLRADVVLEQRNLQGYLGIGD</sequence>
<organism evidence="1 2">
    <name type="scientific">Ehrlichia canis (strain Jake)</name>
    <dbReference type="NCBI Taxonomy" id="269484"/>
    <lineage>
        <taxon>Bacteria</taxon>
        <taxon>Pseudomonadati</taxon>
        <taxon>Pseudomonadota</taxon>
        <taxon>Alphaproteobacteria</taxon>
        <taxon>Rickettsiales</taxon>
        <taxon>Anaplasmataceae</taxon>
        <taxon>Ehrlichia</taxon>
    </lineage>
</organism>